<accession>A0ABU0ANI8</accession>
<organism evidence="2 3">
    <name type="scientific">Cytobacillus purgationiresistens</name>
    <dbReference type="NCBI Taxonomy" id="863449"/>
    <lineage>
        <taxon>Bacteria</taxon>
        <taxon>Bacillati</taxon>
        <taxon>Bacillota</taxon>
        <taxon>Bacilli</taxon>
        <taxon>Bacillales</taxon>
        <taxon>Bacillaceae</taxon>
        <taxon>Cytobacillus</taxon>
    </lineage>
</organism>
<comment type="caution">
    <text evidence="2">The sequence shown here is derived from an EMBL/GenBank/DDBJ whole genome shotgun (WGS) entry which is preliminary data.</text>
</comment>
<sequence>MIHKPRKMPLLLLQLQALSRRILYDHPKLPIITSDLNKAKAGYKGEKSIDYILSFLDSNKYHIFHDIRLQTADKFFQIDTLILTRKFLLAIEVKNIAGTLYFDPIFHQLIRRKDGEEIAFPDPLIQISRHENLLRQWLKEKHLPQIPIFPFVVISNPQTIIRTTAENRSLNQKVLHRDYLLTRIEQIQSNHRPVREKDLNVCIQTILSETTESNSPILNRYNLSSNELIKGVICPYCQRPPMTRKHSTWICPHCHQTEKSAHITALNDYFLLINQTAKNKHICDYFQTYRPSLVKRFFHTLNYNYSGRNKGRVYQMKYIEEREDNKIFNNT</sequence>
<evidence type="ECO:0000313" key="2">
    <source>
        <dbReference type="EMBL" id="MDQ0272822.1"/>
    </source>
</evidence>
<evidence type="ECO:0000259" key="1">
    <source>
        <dbReference type="PROSITE" id="PS50965"/>
    </source>
</evidence>
<gene>
    <name evidence="2" type="ORF">J2S17_004715</name>
</gene>
<dbReference type="PROSITE" id="PS50965">
    <property type="entry name" value="NERD"/>
    <property type="match status" value="1"/>
</dbReference>
<protein>
    <recommendedName>
        <fullName evidence="1">NERD domain-containing protein</fullName>
    </recommendedName>
</protein>
<dbReference type="EMBL" id="JAUSUB010000028">
    <property type="protein sequence ID" value="MDQ0272822.1"/>
    <property type="molecule type" value="Genomic_DNA"/>
</dbReference>
<evidence type="ECO:0000313" key="3">
    <source>
        <dbReference type="Proteomes" id="UP001238088"/>
    </source>
</evidence>
<dbReference type="Pfam" id="PF08378">
    <property type="entry name" value="NERD"/>
    <property type="match status" value="1"/>
</dbReference>
<keyword evidence="3" id="KW-1185">Reference proteome</keyword>
<name>A0ABU0ANI8_9BACI</name>
<dbReference type="InterPro" id="IPR011528">
    <property type="entry name" value="NERD"/>
</dbReference>
<dbReference type="RefSeq" id="WP_307478293.1">
    <property type="nucleotide sequence ID" value="NZ_JAUSUB010000028.1"/>
</dbReference>
<proteinExistence type="predicted"/>
<feature type="domain" description="NERD" evidence="1">
    <location>
        <begin position="41"/>
        <end position="157"/>
    </location>
</feature>
<reference evidence="2 3" key="1">
    <citation type="submission" date="2023-07" db="EMBL/GenBank/DDBJ databases">
        <title>Genomic Encyclopedia of Type Strains, Phase IV (KMG-IV): sequencing the most valuable type-strain genomes for metagenomic binning, comparative biology and taxonomic classification.</title>
        <authorList>
            <person name="Goeker M."/>
        </authorList>
    </citation>
    <scope>NUCLEOTIDE SEQUENCE [LARGE SCALE GENOMIC DNA]</scope>
    <source>
        <strain evidence="2 3">DSM 23494</strain>
    </source>
</reference>
<dbReference type="Proteomes" id="UP001238088">
    <property type="component" value="Unassembled WGS sequence"/>
</dbReference>